<sequence length="320" mass="35687">MVCCFAVLWYGCRHKSLLKIGCTKDCADFCEPQETLLVAKSLLCCETCVKAENEHERQRQTRQRSFFHATELRKIPPRTAYIKDAGEREELREKLQHGLRAGQERQAEDMEEKMEDRGYKTDCAEQWTNDYAENIWQLKYAECEDSRGFEEDLLEMKSDIEHCEEFGWSIVHESRWDADYAEESDDRIVPQIGNGITTTSETTDPSPENAASSSEPSPAARQPPAEPPAPVAMRSPTYTLPRIDAAASVGDSTSPKTFGKTFGKTFIADSENVRGKASVTTAFVCIPNPVGNPNVAGSVAGSRINPRYGAAKTTRELLTS</sequence>
<keyword evidence="3" id="KW-1185">Reference proteome</keyword>
<evidence type="ECO:0000256" key="1">
    <source>
        <dbReference type="SAM" id="MobiDB-lite"/>
    </source>
</evidence>
<evidence type="ECO:0000313" key="3">
    <source>
        <dbReference type="Proteomes" id="UP000076881"/>
    </source>
</evidence>
<protein>
    <submittedName>
        <fullName evidence="2">Uncharacterized protein</fullName>
    </submittedName>
</protein>
<dbReference type="EMBL" id="AZHF01000005">
    <property type="protein sequence ID" value="OAA75702.1"/>
    <property type="molecule type" value="Genomic_DNA"/>
</dbReference>
<evidence type="ECO:0000313" key="2">
    <source>
        <dbReference type="EMBL" id="OAA75702.1"/>
    </source>
</evidence>
<gene>
    <name evidence="2" type="ORF">LEL_07690</name>
</gene>
<feature type="region of interest" description="Disordered" evidence="1">
    <location>
        <begin position="182"/>
        <end position="235"/>
    </location>
</feature>
<name>A0A162JZD2_CORDF</name>
<feature type="compositionally biased region" description="Low complexity" evidence="1">
    <location>
        <begin position="197"/>
        <end position="223"/>
    </location>
</feature>
<reference evidence="2 3" key="1">
    <citation type="journal article" date="2016" name="Genome Biol. Evol.">
        <title>Divergent and convergent evolution of fungal pathogenicity.</title>
        <authorList>
            <person name="Shang Y."/>
            <person name="Xiao G."/>
            <person name="Zheng P."/>
            <person name="Cen K."/>
            <person name="Zhan S."/>
            <person name="Wang C."/>
        </authorList>
    </citation>
    <scope>NUCLEOTIDE SEQUENCE [LARGE SCALE GENOMIC DNA]</scope>
    <source>
        <strain evidence="2 3">RCEF 1005</strain>
    </source>
</reference>
<comment type="caution">
    <text evidence="2">The sequence shown here is derived from an EMBL/GenBank/DDBJ whole genome shotgun (WGS) entry which is preliminary data.</text>
</comment>
<dbReference type="OrthoDB" id="5154063at2759"/>
<organism evidence="2 3">
    <name type="scientific">Akanthomyces lecanii RCEF 1005</name>
    <dbReference type="NCBI Taxonomy" id="1081108"/>
    <lineage>
        <taxon>Eukaryota</taxon>
        <taxon>Fungi</taxon>
        <taxon>Dikarya</taxon>
        <taxon>Ascomycota</taxon>
        <taxon>Pezizomycotina</taxon>
        <taxon>Sordariomycetes</taxon>
        <taxon>Hypocreomycetidae</taxon>
        <taxon>Hypocreales</taxon>
        <taxon>Cordycipitaceae</taxon>
        <taxon>Akanthomyces</taxon>
        <taxon>Cordyceps confragosa</taxon>
    </lineage>
</organism>
<dbReference type="Proteomes" id="UP000076881">
    <property type="component" value="Unassembled WGS sequence"/>
</dbReference>
<accession>A0A162JZD2</accession>
<dbReference type="AlphaFoldDB" id="A0A162JZD2"/>
<proteinExistence type="predicted"/>